<gene>
    <name evidence="1" type="ORF">DLJ74_05685</name>
</gene>
<dbReference type="Gene3D" id="3.40.50.2000">
    <property type="entry name" value="Glycogen Phosphorylase B"/>
    <property type="match status" value="1"/>
</dbReference>
<sequence length="343" mass="40994">MKKILMVIDPYDPILSIQQIKSMFHYHYKEKDQVYVQMMEYHRGLYEYLKDYASVLPPLNLRKSNKKDESNNQHYWQFSFVPLTIPRNIRIASFNYPSITTVFWNHLSPLIQLDRRVYDHVLVFSQGVSVFYVKEKIETAKVTYYLHVISPLIDLREELPNWRYITNSFSFYHWQKTSGVNVLYQRDNHQLEMVLAAAKIGEGFSDRGGMRILSPGNWSTPQQLDEFIHICREIKKKKLSVRWYLYGNTPFIYQIIEEIHKYQLQNQIVLLGEKHNLYQYLKQADFYMEWEEGQHSLLSEAILLDKPVLSLGLVYPCVRYLEGKVLSYELLQVVTMFRQHIQK</sequence>
<organism evidence="1 2">
    <name type="scientific">Gracilibacillus dipsosauri</name>
    <dbReference type="NCBI Taxonomy" id="178340"/>
    <lineage>
        <taxon>Bacteria</taxon>
        <taxon>Bacillati</taxon>
        <taxon>Bacillota</taxon>
        <taxon>Bacilli</taxon>
        <taxon>Bacillales</taxon>
        <taxon>Bacillaceae</taxon>
        <taxon>Gracilibacillus</taxon>
    </lineage>
</organism>
<accession>A0A317L2K5</accession>
<dbReference type="SUPFAM" id="SSF53756">
    <property type="entry name" value="UDP-Glycosyltransferase/glycogen phosphorylase"/>
    <property type="match status" value="1"/>
</dbReference>
<dbReference type="Proteomes" id="UP000245624">
    <property type="component" value="Unassembled WGS sequence"/>
</dbReference>
<keyword evidence="2" id="KW-1185">Reference proteome</keyword>
<protein>
    <submittedName>
        <fullName evidence="1">Uncharacterized protein</fullName>
    </submittedName>
</protein>
<reference evidence="1 2" key="1">
    <citation type="submission" date="2018-05" db="EMBL/GenBank/DDBJ databases">
        <title>Genomic analysis of Gracilibacillus dipsosauri DD1 reveals novel features of a salt-tolerant amylase.</title>
        <authorList>
            <person name="Deutch C.E."/>
            <person name="Yang S."/>
        </authorList>
    </citation>
    <scope>NUCLEOTIDE SEQUENCE [LARGE SCALE GENOMIC DNA]</scope>
    <source>
        <strain evidence="1 2">DD1</strain>
    </source>
</reference>
<dbReference type="OrthoDB" id="9813638at2"/>
<comment type="caution">
    <text evidence="1">The sequence shown here is derived from an EMBL/GenBank/DDBJ whole genome shotgun (WGS) entry which is preliminary data.</text>
</comment>
<name>A0A317L2K5_9BACI</name>
<evidence type="ECO:0000313" key="1">
    <source>
        <dbReference type="EMBL" id="PWU69464.1"/>
    </source>
</evidence>
<dbReference type="AlphaFoldDB" id="A0A317L2K5"/>
<dbReference type="RefSeq" id="WP_109983699.1">
    <property type="nucleotide sequence ID" value="NZ_QGTD01000005.1"/>
</dbReference>
<evidence type="ECO:0000313" key="2">
    <source>
        <dbReference type="Proteomes" id="UP000245624"/>
    </source>
</evidence>
<proteinExistence type="predicted"/>
<dbReference type="EMBL" id="QGTD01000005">
    <property type="protein sequence ID" value="PWU69464.1"/>
    <property type="molecule type" value="Genomic_DNA"/>
</dbReference>